<evidence type="ECO:0000313" key="3">
    <source>
        <dbReference type="Proteomes" id="UP001152795"/>
    </source>
</evidence>
<gene>
    <name evidence="2" type="ORF">PACLA_8A042091</name>
</gene>
<name>A0A7D9EB92_PARCT</name>
<proteinExistence type="predicted"/>
<accession>A0A7D9EB92</accession>
<feature type="non-terminal residue" evidence="2">
    <location>
        <position position="82"/>
    </location>
</feature>
<dbReference type="AlphaFoldDB" id="A0A7D9EB92"/>
<dbReference type="Proteomes" id="UP001152795">
    <property type="component" value="Unassembled WGS sequence"/>
</dbReference>
<feature type="region of interest" description="Disordered" evidence="1">
    <location>
        <begin position="1"/>
        <end position="41"/>
    </location>
</feature>
<feature type="non-terminal residue" evidence="2">
    <location>
        <position position="1"/>
    </location>
</feature>
<reference evidence="2" key="1">
    <citation type="submission" date="2020-04" db="EMBL/GenBank/DDBJ databases">
        <authorList>
            <person name="Alioto T."/>
            <person name="Alioto T."/>
            <person name="Gomez Garrido J."/>
        </authorList>
    </citation>
    <scope>NUCLEOTIDE SEQUENCE</scope>
    <source>
        <strain evidence="2">A484AB</strain>
    </source>
</reference>
<keyword evidence="3" id="KW-1185">Reference proteome</keyword>
<sequence>MPPKKLQARKRALRTADEGPSAQRSRRQSTRNSTLASRSNVVVAAEDESSVIPLSTVPPTMVQQLDPELVLVQSIVSTVAAE</sequence>
<evidence type="ECO:0000256" key="1">
    <source>
        <dbReference type="SAM" id="MobiDB-lite"/>
    </source>
</evidence>
<comment type="caution">
    <text evidence="2">The sequence shown here is derived from an EMBL/GenBank/DDBJ whole genome shotgun (WGS) entry which is preliminary data.</text>
</comment>
<feature type="compositionally biased region" description="Basic residues" evidence="1">
    <location>
        <begin position="1"/>
        <end position="13"/>
    </location>
</feature>
<organism evidence="2 3">
    <name type="scientific">Paramuricea clavata</name>
    <name type="common">Red gorgonian</name>
    <name type="synonym">Violescent sea-whip</name>
    <dbReference type="NCBI Taxonomy" id="317549"/>
    <lineage>
        <taxon>Eukaryota</taxon>
        <taxon>Metazoa</taxon>
        <taxon>Cnidaria</taxon>
        <taxon>Anthozoa</taxon>
        <taxon>Octocorallia</taxon>
        <taxon>Malacalcyonacea</taxon>
        <taxon>Plexauridae</taxon>
        <taxon>Paramuricea</taxon>
    </lineage>
</organism>
<protein>
    <submittedName>
        <fullName evidence="2">Uncharacterized protein</fullName>
    </submittedName>
</protein>
<dbReference type="EMBL" id="CACRXK020005227">
    <property type="protein sequence ID" value="CAB4005530.1"/>
    <property type="molecule type" value="Genomic_DNA"/>
</dbReference>
<evidence type="ECO:0000313" key="2">
    <source>
        <dbReference type="EMBL" id="CAB4005530.1"/>
    </source>
</evidence>